<dbReference type="AlphaFoldDB" id="A0A0P6X4L2"/>
<reference evidence="14 15" key="1">
    <citation type="submission" date="2015-07" db="EMBL/GenBank/DDBJ databases">
        <title>Genome sequence of Ornatilinea apprima DSM 23815.</title>
        <authorList>
            <person name="Hemp J."/>
            <person name="Ward L.M."/>
            <person name="Pace L.A."/>
            <person name="Fischer W.W."/>
        </authorList>
    </citation>
    <scope>NUCLEOTIDE SEQUENCE [LARGE SCALE GENOMIC DNA]</scope>
    <source>
        <strain evidence="14 15">P3M-1</strain>
    </source>
</reference>
<feature type="binding site" evidence="12">
    <location>
        <position position="585"/>
    </location>
    <ligand>
        <name>Zn(2+)</name>
        <dbReference type="ChEBI" id="CHEBI:29105"/>
        <label>2</label>
    </ligand>
</feature>
<dbReference type="CDD" id="cd18804">
    <property type="entry name" value="SF2_C_priA"/>
    <property type="match status" value="1"/>
</dbReference>
<feature type="binding site" evidence="12">
    <location>
        <position position="558"/>
    </location>
    <ligand>
        <name>Zn(2+)</name>
        <dbReference type="ChEBI" id="CHEBI:29105"/>
        <label>1</label>
    </ligand>
</feature>
<accession>A0A0P6X4L2</accession>
<dbReference type="PATRIC" id="fig|1134406.4.peg.942"/>
<dbReference type="Proteomes" id="UP000050417">
    <property type="component" value="Unassembled WGS sequence"/>
</dbReference>
<feature type="binding site" evidence="12">
    <location>
        <position position="595"/>
    </location>
    <ligand>
        <name>Zn(2+)</name>
        <dbReference type="ChEBI" id="CHEBI:29105"/>
        <label>1</label>
    </ligand>
</feature>
<keyword evidence="6 12" id="KW-0347">Helicase</keyword>
<evidence type="ECO:0000256" key="5">
    <source>
        <dbReference type="ARBA" id="ARBA00022801"/>
    </source>
</evidence>
<proteinExistence type="inferred from homology"/>
<dbReference type="InterPro" id="IPR011545">
    <property type="entry name" value="DEAD/DEAH_box_helicase_dom"/>
</dbReference>
<dbReference type="Pfam" id="PF17764">
    <property type="entry name" value="PriA_3primeBD"/>
    <property type="match status" value="1"/>
</dbReference>
<dbReference type="Gene3D" id="3.40.1440.60">
    <property type="entry name" value="PriA, 3(prime) DNA-binding domain"/>
    <property type="match status" value="1"/>
</dbReference>
<comment type="subunit">
    <text evidence="12">Component of the replication restart primosome.</text>
</comment>
<dbReference type="NCBIfam" id="TIGR00595">
    <property type="entry name" value="priA"/>
    <property type="match status" value="1"/>
</dbReference>
<dbReference type="Gene3D" id="3.40.50.300">
    <property type="entry name" value="P-loop containing nucleotide triphosphate hydrolases"/>
    <property type="match status" value="2"/>
</dbReference>
<evidence type="ECO:0000256" key="7">
    <source>
        <dbReference type="ARBA" id="ARBA00022833"/>
    </source>
</evidence>
<gene>
    <name evidence="12" type="primary">priA</name>
    <name evidence="14" type="ORF">ADN00_11225</name>
</gene>
<dbReference type="FunFam" id="3.40.50.300:FF:000489">
    <property type="entry name" value="Primosome assembly protein PriA"/>
    <property type="match status" value="1"/>
</dbReference>
<feature type="binding site" evidence="12">
    <location>
        <position position="582"/>
    </location>
    <ligand>
        <name>Zn(2+)</name>
        <dbReference type="ChEBI" id="CHEBI:29105"/>
        <label>2</label>
    </ligand>
</feature>
<dbReference type="PROSITE" id="PS51192">
    <property type="entry name" value="HELICASE_ATP_BIND_1"/>
    <property type="match status" value="1"/>
</dbReference>
<keyword evidence="1 12" id="KW-0639">Primosome</keyword>
<evidence type="ECO:0000259" key="13">
    <source>
        <dbReference type="PROSITE" id="PS51192"/>
    </source>
</evidence>
<dbReference type="GO" id="GO:1990077">
    <property type="term" value="C:primosome complex"/>
    <property type="evidence" value="ECO:0007669"/>
    <property type="project" value="UniProtKB-UniRule"/>
</dbReference>
<dbReference type="Pfam" id="PF18319">
    <property type="entry name" value="Zn_ribbon_PriA"/>
    <property type="match status" value="1"/>
</dbReference>
<dbReference type="GO" id="GO:0008270">
    <property type="term" value="F:zinc ion binding"/>
    <property type="evidence" value="ECO:0007669"/>
    <property type="project" value="UniProtKB-UniRule"/>
</dbReference>
<dbReference type="InterPro" id="IPR027417">
    <property type="entry name" value="P-loop_NTPase"/>
</dbReference>
<dbReference type="SMART" id="SM00490">
    <property type="entry name" value="HELICc"/>
    <property type="match status" value="1"/>
</dbReference>
<evidence type="ECO:0000256" key="6">
    <source>
        <dbReference type="ARBA" id="ARBA00022806"/>
    </source>
</evidence>
<feature type="domain" description="Helicase ATP-binding" evidence="13">
    <location>
        <begin position="299"/>
        <end position="466"/>
    </location>
</feature>
<name>A0A0P6X4L2_9CHLR</name>
<dbReference type="GO" id="GO:0006302">
    <property type="term" value="P:double-strand break repair"/>
    <property type="evidence" value="ECO:0007669"/>
    <property type="project" value="InterPro"/>
</dbReference>
<keyword evidence="8 12" id="KW-0067">ATP-binding</keyword>
<comment type="catalytic activity">
    <reaction evidence="11 12">
        <text>ATP + H2O = ADP + phosphate + H(+)</text>
        <dbReference type="Rhea" id="RHEA:13065"/>
        <dbReference type="ChEBI" id="CHEBI:15377"/>
        <dbReference type="ChEBI" id="CHEBI:15378"/>
        <dbReference type="ChEBI" id="CHEBI:30616"/>
        <dbReference type="ChEBI" id="CHEBI:43474"/>
        <dbReference type="ChEBI" id="CHEBI:456216"/>
        <dbReference type="EC" id="5.6.2.4"/>
    </reaction>
</comment>
<dbReference type="STRING" id="1134406.ADN00_11225"/>
<sequence length="841" mass="93645">MNPTYVQVAVNIPQVSGVFDYHVPEDLGGEIVPGCLVVVPFGSRQVQGVVLRQVDQPQVADTRPVNALIDFEPVLTPIQLRFAQWLAERTLSPLSTCIDLMVPPGLSQQADMLYHLNDAQLSDPARLNDVQKRTIALLQERGDLRGRQLEAAFPRRNWKPAVQALVRMGVLMTRPVLLPPQVQPKMARNVQLAIPADQVGQQDALLGRAGSQAFERRQRALRTLADEPGVVDVTWVYAASGSSLADLKYLAERGLVRLGESEVIRDPLRNLTWAPAEAPPLTLAQQKVWEEIHRAVHTSAQGKASPPFLLHGVTGSGKTEMYLLAVEETLRQGRQAIVLVPEISLTPQTVRRFQARFPGKVGLIHSRLSQGERYDTWRRARAGLLQVIVGPRSALFSPLPNVGLIVVDECHDESYYQAESAPHYNAVAAAVAMAREAGAVVMLGTATPDVSLMYGFQLAKWKVLHLPDRILAHREAVRAQMNQFGLQEPVMDGSEATASLPLPPVKIVDMRLELKMGNRSIFSRELTSALEETLAAKQQAILFLNRRGSASYVFCRDCGAVLRCPRCDLPLTYHRGEDMLICHTCGYRRKMPNKCPMCASEHIRQYGMGTEKVEQLLKERFPHAQVLRYDAETTAGKNAHDLLLNLFANHQADILIGTQMLTKGLDLPLVTLVGVILADVGLNFPDYRAAERTFQLLTQVAGRAGRSPLGGRVVLQTFQPKHYAILTAARHDYQAFYAEELAQRRRLRQPPFTRFVRLLYRDLKAAAAEESAQEMARQLRGWIAAGNYKQTDLIGPVPCYFNRLNGYYRWQIIVRGPDPAGLLRGRSLGDWVVEVDPPNTL</sequence>
<dbReference type="FunFam" id="3.40.1440.60:FF:000001">
    <property type="entry name" value="Primosomal protein N"/>
    <property type="match status" value="1"/>
</dbReference>
<dbReference type="SMART" id="SM00487">
    <property type="entry name" value="DEXDc"/>
    <property type="match status" value="1"/>
</dbReference>
<feature type="binding site" evidence="12">
    <location>
        <position position="567"/>
    </location>
    <ligand>
        <name>Zn(2+)</name>
        <dbReference type="ChEBI" id="CHEBI:29105"/>
        <label>2</label>
    </ligand>
</feature>
<comment type="function">
    <text evidence="12">Initiates the restart of stalled replication forks, which reloads the replicative helicase on sites other than the origin of replication. Recognizes and binds to abandoned replication forks and remodels them to uncover a helicase loading site. Promotes assembly of the primosome at these replication forks.</text>
</comment>
<evidence type="ECO:0000313" key="15">
    <source>
        <dbReference type="Proteomes" id="UP000050417"/>
    </source>
</evidence>
<keyword evidence="4 12" id="KW-0547">Nucleotide-binding</keyword>
<dbReference type="InterPro" id="IPR005259">
    <property type="entry name" value="PriA"/>
</dbReference>
<keyword evidence="3 12" id="KW-0479">Metal-binding</keyword>
<dbReference type="GO" id="GO:0016887">
    <property type="term" value="F:ATP hydrolysis activity"/>
    <property type="evidence" value="ECO:0007669"/>
    <property type="project" value="RHEA"/>
</dbReference>
<evidence type="ECO:0000256" key="2">
    <source>
        <dbReference type="ARBA" id="ARBA00022705"/>
    </source>
</evidence>
<feature type="binding site" evidence="12">
    <location>
        <position position="564"/>
    </location>
    <ligand>
        <name>Zn(2+)</name>
        <dbReference type="ChEBI" id="CHEBI:29105"/>
        <label>2</label>
    </ligand>
</feature>
<comment type="caution">
    <text evidence="14">The sequence shown here is derived from an EMBL/GenBank/DDBJ whole genome shotgun (WGS) entry which is preliminary data.</text>
</comment>
<dbReference type="PANTHER" id="PTHR30580">
    <property type="entry name" value="PRIMOSOMAL PROTEIN N"/>
    <property type="match status" value="1"/>
</dbReference>
<keyword evidence="9 12" id="KW-0238">DNA-binding</keyword>
<keyword evidence="5 12" id="KW-0378">Hydrolase</keyword>
<dbReference type="Pfam" id="PF00270">
    <property type="entry name" value="DEAD"/>
    <property type="match status" value="1"/>
</dbReference>
<dbReference type="EMBL" id="LGCL01000025">
    <property type="protein sequence ID" value="KPL76585.1"/>
    <property type="molecule type" value="Genomic_DNA"/>
</dbReference>
<comment type="catalytic activity">
    <reaction evidence="12">
        <text>Couples ATP hydrolysis with the unwinding of duplex DNA by translocating in the 3'-5' direction.</text>
        <dbReference type="EC" id="5.6.2.4"/>
    </reaction>
</comment>
<dbReference type="Pfam" id="PF00271">
    <property type="entry name" value="Helicase_C"/>
    <property type="match status" value="1"/>
</dbReference>
<feature type="binding site" evidence="12">
    <location>
        <position position="598"/>
    </location>
    <ligand>
        <name>Zn(2+)</name>
        <dbReference type="ChEBI" id="CHEBI:29105"/>
        <label>1</label>
    </ligand>
</feature>
<dbReference type="GO" id="GO:0006270">
    <property type="term" value="P:DNA replication initiation"/>
    <property type="evidence" value="ECO:0007669"/>
    <property type="project" value="TreeGrafter"/>
</dbReference>
<evidence type="ECO:0000256" key="8">
    <source>
        <dbReference type="ARBA" id="ARBA00022840"/>
    </source>
</evidence>
<evidence type="ECO:0000256" key="10">
    <source>
        <dbReference type="ARBA" id="ARBA00023235"/>
    </source>
</evidence>
<evidence type="ECO:0000256" key="12">
    <source>
        <dbReference type="HAMAP-Rule" id="MF_00983"/>
    </source>
</evidence>
<dbReference type="GO" id="GO:0043138">
    <property type="term" value="F:3'-5' DNA helicase activity"/>
    <property type="evidence" value="ECO:0007669"/>
    <property type="project" value="UniProtKB-EC"/>
</dbReference>
<protein>
    <recommendedName>
        <fullName evidence="12">Replication restart protein PriA</fullName>
    </recommendedName>
    <alternativeName>
        <fullName evidence="12">ATP-dependent DNA helicase PriA</fullName>
        <ecNumber evidence="12">5.6.2.4</ecNumber>
    </alternativeName>
    <alternativeName>
        <fullName evidence="12">DNA 3'-5' helicase PriA</fullName>
    </alternativeName>
</protein>
<evidence type="ECO:0000256" key="9">
    <source>
        <dbReference type="ARBA" id="ARBA00023125"/>
    </source>
</evidence>
<dbReference type="GO" id="GO:0003677">
    <property type="term" value="F:DNA binding"/>
    <property type="evidence" value="ECO:0007669"/>
    <property type="project" value="UniProtKB-UniRule"/>
</dbReference>
<dbReference type="InterPro" id="IPR014001">
    <property type="entry name" value="Helicase_ATP-bd"/>
</dbReference>
<comment type="similarity">
    <text evidence="12">Belongs to the helicase family. PriA subfamily.</text>
</comment>
<keyword evidence="7 12" id="KW-0862">Zinc</keyword>
<dbReference type="RefSeq" id="WP_075063167.1">
    <property type="nucleotide sequence ID" value="NZ_LGCL01000025.1"/>
</dbReference>
<keyword evidence="2 12" id="KW-0235">DNA replication</keyword>
<comment type="cofactor">
    <cofactor evidence="12">
        <name>Zn(2+)</name>
        <dbReference type="ChEBI" id="CHEBI:29105"/>
    </cofactor>
    <text evidence="12">Binds 2 zinc ions per subunit.</text>
</comment>
<dbReference type="InterPro" id="IPR041236">
    <property type="entry name" value="PriA_C"/>
</dbReference>
<dbReference type="Pfam" id="PF18074">
    <property type="entry name" value="PriA_C"/>
    <property type="match status" value="1"/>
</dbReference>
<evidence type="ECO:0000313" key="14">
    <source>
        <dbReference type="EMBL" id="KPL76585.1"/>
    </source>
</evidence>
<dbReference type="InterPro" id="IPR040498">
    <property type="entry name" value="PriA_CRR"/>
</dbReference>
<keyword evidence="15" id="KW-1185">Reference proteome</keyword>
<organism evidence="14 15">
    <name type="scientific">Ornatilinea apprima</name>
    <dbReference type="NCBI Taxonomy" id="1134406"/>
    <lineage>
        <taxon>Bacteria</taxon>
        <taxon>Bacillati</taxon>
        <taxon>Chloroflexota</taxon>
        <taxon>Anaerolineae</taxon>
        <taxon>Anaerolineales</taxon>
        <taxon>Anaerolineaceae</taxon>
        <taxon>Ornatilinea</taxon>
    </lineage>
</organism>
<dbReference type="InterPro" id="IPR041222">
    <property type="entry name" value="PriA_3primeBD"/>
</dbReference>
<dbReference type="OrthoDB" id="9759544at2"/>
<keyword evidence="10 12" id="KW-0413">Isomerase</keyword>
<dbReference type="InterPro" id="IPR001650">
    <property type="entry name" value="Helicase_C-like"/>
</dbReference>
<dbReference type="SUPFAM" id="SSF52540">
    <property type="entry name" value="P-loop containing nucleoside triphosphate hydrolases"/>
    <property type="match status" value="1"/>
</dbReference>
<dbReference type="GO" id="GO:0006310">
    <property type="term" value="P:DNA recombination"/>
    <property type="evidence" value="ECO:0007669"/>
    <property type="project" value="InterPro"/>
</dbReference>
<evidence type="ECO:0000256" key="3">
    <source>
        <dbReference type="ARBA" id="ARBA00022723"/>
    </source>
</evidence>
<dbReference type="GO" id="GO:0005524">
    <property type="term" value="F:ATP binding"/>
    <property type="evidence" value="ECO:0007669"/>
    <property type="project" value="UniProtKB-UniRule"/>
</dbReference>
<feature type="binding site" evidence="12">
    <location>
        <position position="555"/>
    </location>
    <ligand>
        <name>Zn(2+)</name>
        <dbReference type="ChEBI" id="CHEBI:29105"/>
        <label>1</label>
    </ligand>
</feature>
<dbReference type="EC" id="5.6.2.4" evidence="12"/>
<dbReference type="GO" id="GO:0006269">
    <property type="term" value="P:DNA replication, synthesis of primer"/>
    <property type="evidence" value="ECO:0007669"/>
    <property type="project" value="UniProtKB-KW"/>
</dbReference>
<dbReference type="PANTHER" id="PTHR30580:SF0">
    <property type="entry name" value="PRIMOSOMAL PROTEIN N"/>
    <property type="match status" value="1"/>
</dbReference>
<evidence type="ECO:0000256" key="11">
    <source>
        <dbReference type="ARBA" id="ARBA00048988"/>
    </source>
</evidence>
<evidence type="ECO:0000256" key="4">
    <source>
        <dbReference type="ARBA" id="ARBA00022741"/>
    </source>
</evidence>
<dbReference type="HAMAP" id="MF_00983">
    <property type="entry name" value="PriA"/>
    <property type="match status" value="1"/>
</dbReference>
<dbReference type="InterPro" id="IPR042115">
    <property type="entry name" value="PriA_3primeBD_sf"/>
</dbReference>
<evidence type="ECO:0000256" key="1">
    <source>
        <dbReference type="ARBA" id="ARBA00022515"/>
    </source>
</evidence>